<name>A0A2S4L6N4_9HYPO</name>
<dbReference type="Gene3D" id="3.30.460.10">
    <property type="entry name" value="Beta Polymerase, domain 2"/>
    <property type="match status" value="1"/>
</dbReference>
<dbReference type="Gene3D" id="3.90.1200.10">
    <property type="match status" value="1"/>
</dbReference>
<evidence type="ECO:0000259" key="1">
    <source>
        <dbReference type="Pfam" id="PF01636"/>
    </source>
</evidence>
<comment type="caution">
    <text evidence="2">The sequence shown here is derived from an EMBL/GenBank/DDBJ whole genome shotgun (WGS) entry which is preliminary data.</text>
</comment>
<proteinExistence type="predicted"/>
<dbReference type="Proteomes" id="UP000237481">
    <property type="component" value="Unassembled WGS sequence"/>
</dbReference>
<evidence type="ECO:0000313" key="3">
    <source>
        <dbReference type="Proteomes" id="UP000237481"/>
    </source>
</evidence>
<dbReference type="PANTHER" id="PTHR21310:SF13">
    <property type="entry name" value="AMINOGLYCOSIDE PHOSPHOTRANSFERASE DOMAIN-CONTAINING PROTEIN"/>
    <property type="match status" value="1"/>
</dbReference>
<accession>A0A2S4L6N4</accession>
<dbReference type="AlphaFoldDB" id="A0A2S4L6N4"/>
<dbReference type="SUPFAM" id="SSF56112">
    <property type="entry name" value="Protein kinase-like (PK-like)"/>
    <property type="match status" value="1"/>
</dbReference>
<dbReference type="SUPFAM" id="SSF81301">
    <property type="entry name" value="Nucleotidyltransferase"/>
    <property type="match status" value="1"/>
</dbReference>
<dbReference type="InterPro" id="IPR002575">
    <property type="entry name" value="Aminoglycoside_PTrfase"/>
</dbReference>
<evidence type="ECO:0000313" key="2">
    <source>
        <dbReference type="EMBL" id="POR38102.1"/>
    </source>
</evidence>
<organism evidence="2 3">
    <name type="scientific">Tolypocladium paradoxum</name>
    <dbReference type="NCBI Taxonomy" id="94208"/>
    <lineage>
        <taxon>Eukaryota</taxon>
        <taxon>Fungi</taxon>
        <taxon>Dikarya</taxon>
        <taxon>Ascomycota</taxon>
        <taxon>Pezizomycotina</taxon>
        <taxon>Sordariomycetes</taxon>
        <taxon>Hypocreomycetidae</taxon>
        <taxon>Hypocreales</taxon>
        <taxon>Ophiocordycipitaceae</taxon>
        <taxon>Tolypocladium</taxon>
    </lineage>
</organism>
<dbReference type="InterPro" id="IPR007344">
    <property type="entry name" value="GrpB/CoaE"/>
</dbReference>
<feature type="domain" description="Aminoglycoside phosphotransferase" evidence="1">
    <location>
        <begin position="87"/>
        <end position="340"/>
    </location>
</feature>
<dbReference type="InterPro" id="IPR043519">
    <property type="entry name" value="NT_sf"/>
</dbReference>
<dbReference type="STRING" id="94208.A0A2S4L6N4"/>
<sequence length="607" mass="68953">MEKLLTLCLERFDVISGEGSHPQNNPPGWLHVIHLYLLKMPLSEQQLSGLYWEEKTFGIEPRWTAEPDIDSITSTLQSFWPSKTVTVAFFAQGAFNKLYQVSVEDEPPLLLRLSLPVDPRYKTLSEVATLRWLSAVTTIPVPQIINYDSSRDSSVGFEWILMTKLGGKSLSDAWTRLDFTTKSDIVRQFASFSACLFQNQLSGIGNIYPSPSLTPSTGRIVSMAFFWGKRIHLDIYRGPFRSSKEWIKARLSLSESDCLSLMEKYPDGTGLDSDAEDELEDAMRTLSITSKLRQLLDRVFPNGTNAEEPTMLCHGDLYRSNILVDDAGKLKGVIDWECASALPLWKACSYPLFLEGRRRHEKPDVSRYQRNQDQEPSELYHEHLLEYELTCLRGLFLEEMERLEPQWTAVFKASQVERDFDLAVENCDKRKFPNKIEIVEPDPTWPARYQLLKSRIEAALGAQALSIAHAGSTSVPGLPAKDVVDMDLTVPDPADEGAYVPALEAAGFHFRTREPHWHQHRFFSCYAPAAANLHVFGLGCPEVARHRIFRDWLARCDGDRQLYAQTKRQAAAATVAAGERLAMYNLRKEPVIREILQRAFRDAGYIK</sequence>
<dbReference type="Pfam" id="PF01636">
    <property type="entry name" value="APH"/>
    <property type="match status" value="1"/>
</dbReference>
<dbReference type="InterPro" id="IPR051678">
    <property type="entry name" value="AGP_Transferase"/>
</dbReference>
<dbReference type="Pfam" id="PF04229">
    <property type="entry name" value="GrpB"/>
    <property type="match status" value="1"/>
</dbReference>
<dbReference type="InterPro" id="IPR011009">
    <property type="entry name" value="Kinase-like_dom_sf"/>
</dbReference>
<dbReference type="PANTHER" id="PTHR21310">
    <property type="entry name" value="AMINOGLYCOSIDE PHOSPHOTRANSFERASE-RELATED-RELATED"/>
    <property type="match status" value="1"/>
</dbReference>
<keyword evidence="3" id="KW-1185">Reference proteome</keyword>
<protein>
    <recommendedName>
        <fullName evidence="1">Aminoglycoside phosphotransferase domain-containing protein</fullName>
    </recommendedName>
</protein>
<dbReference type="OrthoDB" id="630895at2759"/>
<reference evidence="2 3" key="1">
    <citation type="submission" date="2018-01" db="EMBL/GenBank/DDBJ databases">
        <title>Harnessing the power of phylogenomics to disentangle the directionality and signatures of interkingdom host jumping in the parasitic fungal genus Tolypocladium.</title>
        <authorList>
            <person name="Quandt C.A."/>
            <person name="Patterson W."/>
            <person name="Spatafora J.W."/>
        </authorList>
    </citation>
    <scope>NUCLEOTIDE SEQUENCE [LARGE SCALE GENOMIC DNA]</scope>
    <source>
        <strain evidence="2 3">NRBC 100945</strain>
    </source>
</reference>
<gene>
    <name evidence="2" type="ORF">TPAR_01696</name>
</gene>
<dbReference type="EMBL" id="PKSG01000171">
    <property type="protein sequence ID" value="POR38102.1"/>
    <property type="molecule type" value="Genomic_DNA"/>
</dbReference>